<dbReference type="EMBL" id="JBHSAP010000007">
    <property type="protein sequence ID" value="MFC4076108.1"/>
    <property type="molecule type" value="Genomic_DNA"/>
</dbReference>
<accession>A0ABV8JB58</accession>
<feature type="signal peptide" evidence="1">
    <location>
        <begin position="1"/>
        <end position="20"/>
    </location>
</feature>
<dbReference type="RefSeq" id="WP_380702655.1">
    <property type="nucleotide sequence ID" value="NZ_JBHSAP010000007.1"/>
</dbReference>
<comment type="caution">
    <text evidence="2">The sequence shown here is derived from an EMBL/GenBank/DDBJ whole genome shotgun (WGS) entry which is preliminary data.</text>
</comment>
<organism evidence="2 3">
    <name type="scientific">Salinithrix halophila</name>
    <dbReference type="NCBI Taxonomy" id="1485204"/>
    <lineage>
        <taxon>Bacteria</taxon>
        <taxon>Bacillati</taxon>
        <taxon>Bacillota</taxon>
        <taxon>Bacilli</taxon>
        <taxon>Bacillales</taxon>
        <taxon>Thermoactinomycetaceae</taxon>
        <taxon>Salinithrix</taxon>
    </lineage>
</organism>
<name>A0ABV8JB58_9BACL</name>
<sequence length="217" mass="24677">MKRIAGILAVLLLGSTACTPAERPDDGYDESLYRNDNRKGVDFIRQQRPQGRDYNQVGFGRQKGNELYNATDGGAVPGPDVYIDRNVLARQIAFLTTKLPRVEDCSVIVTDDQVLIGVKGNGKRVSRKTLYEAKRTALSLTPRYYHVHVTGDPKLRNRINQIGQRTLGTPEKIGTQRKEMERLVDEMRDGAPPDINRLFDKDNRRDKIIENQRVKNR</sequence>
<reference evidence="3" key="1">
    <citation type="journal article" date="2019" name="Int. J. Syst. Evol. Microbiol.">
        <title>The Global Catalogue of Microorganisms (GCM) 10K type strain sequencing project: providing services to taxonomists for standard genome sequencing and annotation.</title>
        <authorList>
            <consortium name="The Broad Institute Genomics Platform"/>
            <consortium name="The Broad Institute Genome Sequencing Center for Infectious Disease"/>
            <person name="Wu L."/>
            <person name="Ma J."/>
        </authorList>
    </citation>
    <scope>NUCLEOTIDE SEQUENCE [LARGE SCALE GENOMIC DNA]</scope>
    <source>
        <strain evidence="3">IBRC-M 10813</strain>
    </source>
</reference>
<dbReference type="PROSITE" id="PS51257">
    <property type="entry name" value="PROKAR_LIPOPROTEIN"/>
    <property type="match status" value="1"/>
</dbReference>
<proteinExistence type="predicted"/>
<gene>
    <name evidence="2" type="ORF">ACFOUO_04720</name>
</gene>
<dbReference type="Proteomes" id="UP001595843">
    <property type="component" value="Unassembled WGS sequence"/>
</dbReference>
<evidence type="ECO:0000256" key="1">
    <source>
        <dbReference type="SAM" id="SignalP"/>
    </source>
</evidence>
<keyword evidence="2" id="KW-0449">Lipoprotein</keyword>
<feature type="chain" id="PRO_5045456055" evidence="1">
    <location>
        <begin position="21"/>
        <end position="217"/>
    </location>
</feature>
<protein>
    <submittedName>
        <fullName evidence="2">YhcN/YlaJ family sporulation lipoprotein</fullName>
    </submittedName>
</protein>
<dbReference type="InterPro" id="IPR019076">
    <property type="entry name" value="Spore_lipoprot_YhcN/YlaJ-like"/>
</dbReference>
<dbReference type="Pfam" id="PF09580">
    <property type="entry name" value="Spore_YhcN_YlaJ"/>
    <property type="match status" value="1"/>
</dbReference>
<evidence type="ECO:0000313" key="3">
    <source>
        <dbReference type="Proteomes" id="UP001595843"/>
    </source>
</evidence>
<evidence type="ECO:0000313" key="2">
    <source>
        <dbReference type="EMBL" id="MFC4076108.1"/>
    </source>
</evidence>
<keyword evidence="1" id="KW-0732">Signal</keyword>
<keyword evidence="3" id="KW-1185">Reference proteome</keyword>